<dbReference type="EMBL" id="KZ084112">
    <property type="protein sequence ID" value="OSD01318.1"/>
    <property type="molecule type" value="Genomic_DNA"/>
</dbReference>
<dbReference type="InterPro" id="IPR051013">
    <property type="entry name" value="MBL_superfamily_lactonases"/>
</dbReference>
<dbReference type="Proteomes" id="UP000193067">
    <property type="component" value="Unassembled WGS sequence"/>
</dbReference>
<dbReference type="STRING" id="1353009.A0A1Y2IJL8"/>
<dbReference type="GO" id="GO:0016787">
    <property type="term" value="F:hydrolase activity"/>
    <property type="evidence" value="ECO:0007669"/>
    <property type="project" value="UniProtKB-KW"/>
</dbReference>
<evidence type="ECO:0000313" key="8">
    <source>
        <dbReference type="Proteomes" id="UP000193067"/>
    </source>
</evidence>
<feature type="domain" description="Metallo-beta-lactamase" evidence="6">
    <location>
        <begin position="43"/>
        <end position="274"/>
    </location>
</feature>
<dbReference type="InterPro" id="IPR001279">
    <property type="entry name" value="Metallo-B-lactamas"/>
</dbReference>
<dbReference type="SMART" id="SM00849">
    <property type="entry name" value="Lactamase_B"/>
    <property type="match status" value="1"/>
</dbReference>
<dbReference type="GO" id="GO:0046872">
    <property type="term" value="F:metal ion binding"/>
    <property type="evidence" value="ECO:0007669"/>
    <property type="project" value="UniProtKB-KW"/>
</dbReference>
<dbReference type="PANTHER" id="PTHR42978">
    <property type="entry name" value="QUORUM-QUENCHING LACTONASE YTNP-RELATED-RELATED"/>
    <property type="match status" value="1"/>
</dbReference>
<evidence type="ECO:0000259" key="6">
    <source>
        <dbReference type="SMART" id="SM00849"/>
    </source>
</evidence>
<dbReference type="CDD" id="cd07730">
    <property type="entry name" value="metallo-hydrolase-like_MBL-fold"/>
    <property type="match status" value="1"/>
</dbReference>
<keyword evidence="8" id="KW-1185">Reference proteome</keyword>
<organism evidence="7 8">
    <name type="scientific">Trametes coccinea (strain BRFM310)</name>
    <name type="common">Pycnoporus coccineus</name>
    <dbReference type="NCBI Taxonomy" id="1353009"/>
    <lineage>
        <taxon>Eukaryota</taxon>
        <taxon>Fungi</taxon>
        <taxon>Dikarya</taxon>
        <taxon>Basidiomycota</taxon>
        <taxon>Agaricomycotina</taxon>
        <taxon>Agaricomycetes</taxon>
        <taxon>Polyporales</taxon>
        <taxon>Polyporaceae</taxon>
        <taxon>Trametes</taxon>
    </lineage>
</organism>
<dbReference type="AlphaFoldDB" id="A0A1Y2IJL8"/>
<evidence type="ECO:0000256" key="1">
    <source>
        <dbReference type="ARBA" id="ARBA00001947"/>
    </source>
</evidence>
<evidence type="ECO:0000313" key="7">
    <source>
        <dbReference type="EMBL" id="OSD01318.1"/>
    </source>
</evidence>
<gene>
    <name evidence="7" type="ORF">PYCCODRAFT_539082</name>
</gene>
<protein>
    <submittedName>
        <fullName evidence="7">Metallo-hydrolase/oxidoreductase</fullName>
    </submittedName>
</protein>
<dbReference type="OrthoDB" id="10250730at2759"/>
<evidence type="ECO:0000256" key="4">
    <source>
        <dbReference type="ARBA" id="ARBA00022801"/>
    </source>
</evidence>
<evidence type="ECO:0000256" key="2">
    <source>
        <dbReference type="ARBA" id="ARBA00007749"/>
    </source>
</evidence>
<keyword evidence="5" id="KW-0862">Zinc</keyword>
<keyword evidence="4 7" id="KW-0378">Hydrolase</keyword>
<evidence type="ECO:0000256" key="3">
    <source>
        <dbReference type="ARBA" id="ARBA00022723"/>
    </source>
</evidence>
<dbReference type="SUPFAM" id="SSF56281">
    <property type="entry name" value="Metallo-hydrolase/oxidoreductase"/>
    <property type="match status" value="1"/>
</dbReference>
<evidence type="ECO:0000256" key="5">
    <source>
        <dbReference type="ARBA" id="ARBA00022833"/>
    </source>
</evidence>
<reference evidence="7 8" key="1">
    <citation type="journal article" date="2015" name="Biotechnol. Biofuels">
        <title>Enhanced degradation of softwood versus hardwood by the white-rot fungus Pycnoporus coccineus.</title>
        <authorList>
            <person name="Couturier M."/>
            <person name="Navarro D."/>
            <person name="Chevret D."/>
            <person name="Henrissat B."/>
            <person name="Piumi F."/>
            <person name="Ruiz-Duenas F.J."/>
            <person name="Martinez A.T."/>
            <person name="Grigoriev I.V."/>
            <person name="Riley R."/>
            <person name="Lipzen A."/>
            <person name="Berrin J.G."/>
            <person name="Master E.R."/>
            <person name="Rosso M.N."/>
        </authorList>
    </citation>
    <scope>NUCLEOTIDE SEQUENCE [LARGE SCALE GENOMIC DNA]</scope>
    <source>
        <strain evidence="7 8">BRFM310</strain>
    </source>
</reference>
<name>A0A1Y2IJL8_TRAC3</name>
<dbReference type="InterPro" id="IPR036866">
    <property type="entry name" value="RibonucZ/Hydroxyglut_hydro"/>
</dbReference>
<keyword evidence="3" id="KW-0479">Metal-binding</keyword>
<sequence length="296" mass="32416">MSLPSPSANRAYCDVSALCAGTVDFPLAWVLEGAKEDERALAPALFFLLRHSSRKETFLFDLGIRKDWQNLPPVSVKYVTEKLGFRIDVPEDAAETLSRGGSLKPSDITYICYSHLHFDHTGDHKPFTKATVLIGEGARPLLENGYPKNPTSTVPAEAAPEGRTRFLDPADWPALGPFPHALDFYGDGSLYIVDAGSGHFPGHVNVLARTSPDGGWIYLAGDSAHHWSLITGEGKIAKTAHLGCAHMDIAASEAHIGRIRELMKNPRVRVILAHDDPWYRANKDGPAFWPGKIESL</sequence>
<comment type="similarity">
    <text evidence="2">Belongs to the metallo-beta-lactamase superfamily.</text>
</comment>
<proteinExistence type="inferred from homology"/>
<dbReference type="Gene3D" id="3.60.15.10">
    <property type="entry name" value="Ribonuclease Z/Hydroxyacylglutathione hydrolase-like"/>
    <property type="match status" value="1"/>
</dbReference>
<accession>A0A1Y2IJL8</accession>
<dbReference type="PANTHER" id="PTHR42978:SF2">
    <property type="entry name" value="102 KBASES UNSTABLE REGION: FROM 1 TO 119443"/>
    <property type="match status" value="1"/>
</dbReference>
<comment type="cofactor">
    <cofactor evidence="1">
        <name>Zn(2+)</name>
        <dbReference type="ChEBI" id="CHEBI:29105"/>
    </cofactor>
</comment>
<dbReference type="Pfam" id="PF00753">
    <property type="entry name" value="Lactamase_B"/>
    <property type="match status" value="1"/>
</dbReference>